<dbReference type="Proteomes" id="UP000092154">
    <property type="component" value="Unassembled WGS sequence"/>
</dbReference>
<dbReference type="AlphaFoldDB" id="A0A1B7N1H9"/>
<evidence type="ECO:0000313" key="2">
    <source>
        <dbReference type="Proteomes" id="UP000092154"/>
    </source>
</evidence>
<proteinExistence type="predicted"/>
<dbReference type="EMBL" id="KV448280">
    <property type="protein sequence ID" value="OAX38720.1"/>
    <property type="molecule type" value="Genomic_DNA"/>
</dbReference>
<reference evidence="1 2" key="1">
    <citation type="submission" date="2016-06" db="EMBL/GenBank/DDBJ databases">
        <title>Comparative genomics of the ectomycorrhizal sister species Rhizopogon vinicolor and Rhizopogon vesiculosus (Basidiomycota: Boletales) reveals a divergence of the mating type B locus.</title>
        <authorList>
            <consortium name="DOE Joint Genome Institute"/>
            <person name="Mujic A.B."/>
            <person name="Kuo A."/>
            <person name="Tritt A."/>
            <person name="Lipzen A."/>
            <person name="Chen C."/>
            <person name="Johnson J."/>
            <person name="Sharma A."/>
            <person name="Barry K."/>
            <person name="Grigoriev I.V."/>
            <person name="Spatafora J.W."/>
        </authorList>
    </citation>
    <scope>NUCLEOTIDE SEQUENCE [LARGE SCALE GENOMIC DNA]</scope>
    <source>
        <strain evidence="1 2">AM-OR11-026</strain>
    </source>
</reference>
<evidence type="ECO:0000313" key="1">
    <source>
        <dbReference type="EMBL" id="OAX38720.1"/>
    </source>
</evidence>
<dbReference type="Gene3D" id="2.10.220.10">
    <property type="entry name" value="Hormone Receptor, Insulin-like Growth Factor Receptor 1, Chain A, domain 2"/>
    <property type="match status" value="1"/>
</dbReference>
<accession>A0A1B7N1H9</accession>
<dbReference type="SMART" id="SM00261">
    <property type="entry name" value="FU"/>
    <property type="match status" value="3"/>
</dbReference>
<keyword evidence="2" id="KW-1185">Reference proteome</keyword>
<dbReference type="InterPro" id="IPR009030">
    <property type="entry name" value="Growth_fac_rcpt_cys_sf"/>
</dbReference>
<dbReference type="SUPFAM" id="SSF57184">
    <property type="entry name" value="Growth factor receptor domain"/>
    <property type="match status" value="1"/>
</dbReference>
<protein>
    <recommendedName>
        <fullName evidence="3">TNFR-Cys domain-containing protein</fullName>
    </recommendedName>
</protein>
<sequence>MLASSLQLHQDRYRCSICNLHLVRCPVPAMAFARLPGRVSVLLDSLVHLTSRARLVSSDRSGKRVLQDVLLVIAEYQAGRWHQNGTQCATCASGFFLDTSGSCEICQLGYAQCADGIGDCITCSTGFTQDANDRTKCDAIQQITTGGTVCPDGSYSAGSSCQACSPLCQTCTGPSLNNCVICGSGTYSFNRSCATTSSGGVCQGSNLIANNNKHECDTCRPKCTSCQVPNFNVASTVDQAQCTGCLPGFVLPQGNLFFRPVPAAQEALISA</sequence>
<evidence type="ECO:0008006" key="3">
    <source>
        <dbReference type="Google" id="ProtNLM"/>
    </source>
</evidence>
<dbReference type="InParanoid" id="A0A1B7N1H9"/>
<organism evidence="1 2">
    <name type="scientific">Rhizopogon vinicolor AM-OR11-026</name>
    <dbReference type="NCBI Taxonomy" id="1314800"/>
    <lineage>
        <taxon>Eukaryota</taxon>
        <taxon>Fungi</taxon>
        <taxon>Dikarya</taxon>
        <taxon>Basidiomycota</taxon>
        <taxon>Agaricomycotina</taxon>
        <taxon>Agaricomycetes</taxon>
        <taxon>Agaricomycetidae</taxon>
        <taxon>Boletales</taxon>
        <taxon>Suillineae</taxon>
        <taxon>Rhizopogonaceae</taxon>
        <taxon>Rhizopogon</taxon>
    </lineage>
</organism>
<dbReference type="STRING" id="1314800.A0A1B7N1H9"/>
<name>A0A1B7N1H9_9AGAM</name>
<dbReference type="InterPro" id="IPR006212">
    <property type="entry name" value="Furin_repeat"/>
</dbReference>
<gene>
    <name evidence="1" type="ORF">K503DRAFT_138063</name>
</gene>
<dbReference type="OrthoDB" id="18487at2759"/>